<dbReference type="Proteomes" id="UP000698800">
    <property type="component" value="Unassembled WGS sequence"/>
</dbReference>
<keyword evidence="3" id="KW-1185">Reference proteome</keyword>
<sequence>MRRTVRVEGPPPIESRRTHVLTKPKNSVQSPKYLTPPQIHPRTLEILRRPTFGEEDKHKPRTPAAIPKREAVKFRMSEIICNGWSVRVLEGCGESEAVYLGIMLNALHYHRVNHQLALIDHSVAIADVWPDYPRSVPAEVVNPTAGRLAES</sequence>
<feature type="region of interest" description="Disordered" evidence="1">
    <location>
        <begin position="1"/>
        <end position="35"/>
    </location>
</feature>
<evidence type="ECO:0000313" key="3">
    <source>
        <dbReference type="Proteomes" id="UP000698800"/>
    </source>
</evidence>
<proteinExistence type="predicted"/>
<reference evidence="2" key="1">
    <citation type="submission" date="2021-03" db="EMBL/GenBank/DDBJ databases">
        <title>Comparative genomics and phylogenomic investigation of the class Geoglossomycetes provide insights into ecological specialization and systematics.</title>
        <authorList>
            <person name="Melie T."/>
            <person name="Pirro S."/>
            <person name="Miller A.N."/>
            <person name="Quandt A."/>
        </authorList>
    </citation>
    <scope>NUCLEOTIDE SEQUENCE</scope>
    <source>
        <strain evidence="2">GBOQ0MN5Z8</strain>
    </source>
</reference>
<protein>
    <submittedName>
        <fullName evidence="2">Uncharacterized protein</fullName>
    </submittedName>
</protein>
<organism evidence="2 3">
    <name type="scientific">Glutinoglossum americanum</name>
    <dbReference type="NCBI Taxonomy" id="1670608"/>
    <lineage>
        <taxon>Eukaryota</taxon>
        <taxon>Fungi</taxon>
        <taxon>Dikarya</taxon>
        <taxon>Ascomycota</taxon>
        <taxon>Pezizomycotina</taxon>
        <taxon>Geoglossomycetes</taxon>
        <taxon>Geoglossales</taxon>
        <taxon>Geoglossaceae</taxon>
        <taxon>Glutinoglossum</taxon>
    </lineage>
</organism>
<evidence type="ECO:0000256" key="1">
    <source>
        <dbReference type="SAM" id="MobiDB-lite"/>
    </source>
</evidence>
<accession>A0A9P8IB59</accession>
<gene>
    <name evidence="2" type="ORF">FGG08_001593</name>
</gene>
<dbReference type="EMBL" id="JAGHQL010000022">
    <property type="protein sequence ID" value="KAH0544148.1"/>
    <property type="molecule type" value="Genomic_DNA"/>
</dbReference>
<evidence type="ECO:0000313" key="2">
    <source>
        <dbReference type="EMBL" id="KAH0544148.1"/>
    </source>
</evidence>
<comment type="caution">
    <text evidence="2">The sequence shown here is derived from an EMBL/GenBank/DDBJ whole genome shotgun (WGS) entry which is preliminary data.</text>
</comment>
<dbReference type="AlphaFoldDB" id="A0A9P8IB59"/>
<name>A0A9P8IB59_9PEZI</name>